<feature type="compositionally biased region" description="Low complexity" evidence="1">
    <location>
        <begin position="991"/>
        <end position="1013"/>
    </location>
</feature>
<evidence type="ECO:0000313" key="3">
    <source>
        <dbReference type="EMBL" id="KZT73902.1"/>
    </source>
</evidence>
<evidence type="ECO:0000259" key="2">
    <source>
        <dbReference type="Pfam" id="PF12231"/>
    </source>
</evidence>
<dbReference type="EMBL" id="KV429035">
    <property type="protein sequence ID" value="KZT73902.1"/>
    <property type="molecule type" value="Genomic_DNA"/>
</dbReference>
<feature type="domain" description="Telomere-associated protein Rif1 N-terminal" evidence="2">
    <location>
        <begin position="46"/>
        <end position="402"/>
    </location>
</feature>
<feature type="region of interest" description="Disordered" evidence="1">
    <location>
        <begin position="1083"/>
        <end position="1260"/>
    </location>
</feature>
<dbReference type="InterPro" id="IPR022031">
    <property type="entry name" value="Rif1_N"/>
</dbReference>
<feature type="region of interest" description="Disordered" evidence="1">
    <location>
        <begin position="1371"/>
        <end position="1392"/>
    </location>
</feature>
<evidence type="ECO:0000256" key="1">
    <source>
        <dbReference type="SAM" id="MobiDB-lite"/>
    </source>
</evidence>
<sequence>MSPGLQAPSYGPNPSAETRFLRSPILTLLESLEDVEHDHISIHDLTDAYSTLCARFKAISDVLSRDSANVPALRFIEEHSVPIVECLRRDVRRALVDPVMAAPQGAAALIDIARPLDWSTNLDADEDMKIAKDTAHLCQTVLRTLSYIFRLPTLSVVFTADDLVQLADDVLDILQSASLPIPNEQKIQAMSVWMLSQGHFPAASVASRRTKIARILYETIEYGGIESAISDSLRALGTLLQAHPSIFLQPCTFMFPSVLNHLKSDAEHIRTEAVYVLNSFAFAMLSHEPDMRKDLVGPLRRPLQSFISVATGKHVKPAHDTNNFVASFMRSLEHKDTSLTQGIVQAQLVLAGVIAILGPEVFTHKASIKFVLKASAPLARHKLQPVRILHTLVWKCFVWALSEMKRGGDGAPSEPSASKTWSGALEVVKQERRNGVGAALISLLLGAPDTHHPHDEPANAKSQKVGEAVAVLRGMTEDRDSVRSEARTILSRLTSAIGSAPTPPSTPASDGRSFGNGLLVKELFDGTILRMDTNRLPAALTELSQFSTEKIRPLTEAEIVGSWDGLVETWLVLVKKDVLNSQGMNILPHDLLGSWQALLLVLAQLTQEHRHLTASPECALRVAHICRDVLEWQDDPAHKRLDETTLQMNQLRFVFMMWKVARNVFNASWLATAAEAILRAVLHRTYDLTIRASADTWAELCGTLVLAGSPNLLPRMAVGSEARQESEIKRHLWSVLAKSWTSSDVKPDWQVTISLVTLPIGLFSLCEDDISLWEELLGIGVASANSAHVPPAQVLETIAARFDEQSERLIKHPRWIVSLLPHITMHDDRMIPNNFLKLINDFLCDMYAAKQEHLYPALETFRILSSLLQSCSQHATVSLTSAMSDGLCIWIRDEEEILLEKEYNEVIMHLYQTTLARLTDYDFDADMLTSIAPFLASAFNRMPSPALGPVAFKDFWDAVRPKLTLRSSTLPETFKQALRVSHDFFGGNLPSDMSQDSDSLSQWRSQSQSQEESIVPETPSSQLLYEPLRLPEPIMVDPVSGGSVPARQEVVFSSNRHSPVSIHPGSLTPTCSMYIGHARTEDVACDDTRTPPRATNVTMSPEVPSPEGVYGGRRDDLLNRDSPTLSGNRTVREMPRASSVLPSPEVPFLHKDPSPGPSPSYPLSRRANSLPSSSLQDPPPPLSMSGSPPGRKRMQPSDPPEQLSTSHVARPRKKRRVSPGENNDAPGDMKRVAEHSPSHDRRPAATHSTSGVARSRGSYGAQRRMKWVFDGVVVPRLKDSEHWDTLSDVVLPSPLSSPPPSSAEQIKLRTPARMVSPLAENDYDYDTWEAYTVDPAEARRLQRELDLSSDHEQLVEDQLASSQVVDDSLLVPSSQDDETSNPTPGGSTRAPIMHASSSVPVASEHRMPLHRSCTTSDRLELLRRARERMREDGSQMPFDAISEAEDMLDDMYDVLKRLRRKFSGESKLGTTASEGL</sequence>
<proteinExistence type="predicted"/>
<feature type="compositionally biased region" description="Basic and acidic residues" evidence="1">
    <location>
        <begin position="1227"/>
        <end position="1243"/>
    </location>
</feature>
<feature type="compositionally biased region" description="Low complexity" evidence="1">
    <location>
        <begin position="1161"/>
        <end position="1176"/>
    </location>
</feature>
<accession>A0A165TSZ4</accession>
<protein>
    <recommendedName>
        <fullName evidence="2">Telomere-associated protein Rif1 N-terminal domain-containing protein</fullName>
    </recommendedName>
</protein>
<dbReference type="Pfam" id="PF12231">
    <property type="entry name" value="Rif1_N"/>
    <property type="match status" value="1"/>
</dbReference>
<gene>
    <name evidence="3" type="ORF">DAEQUDRAFT_808069</name>
</gene>
<keyword evidence="4" id="KW-1185">Reference proteome</keyword>
<feature type="region of interest" description="Disordered" evidence="1">
    <location>
        <begin position="991"/>
        <end position="1019"/>
    </location>
</feature>
<dbReference type="Proteomes" id="UP000076727">
    <property type="component" value="Unassembled WGS sequence"/>
</dbReference>
<reference evidence="3 4" key="1">
    <citation type="journal article" date="2016" name="Mol. Biol. Evol.">
        <title>Comparative Genomics of Early-Diverging Mushroom-Forming Fungi Provides Insights into the Origins of Lignocellulose Decay Capabilities.</title>
        <authorList>
            <person name="Nagy L.G."/>
            <person name="Riley R."/>
            <person name="Tritt A."/>
            <person name="Adam C."/>
            <person name="Daum C."/>
            <person name="Floudas D."/>
            <person name="Sun H."/>
            <person name="Yadav J.S."/>
            <person name="Pangilinan J."/>
            <person name="Larsson K.H."/>
            <person name="Matsuura K."/>
            <person name="Barry K."/>
            <person name="Labutti K."/>
            <person name="Kuo R."/>
            <person name="Ohm R.A."/>
            <person name="Bhattacharya S.S."/>
            <person name="Shirouzu T."/>
            <person name="Yoshinaga Y."/>
            <person name="Martin F.M."/>
            <person name="Grigoriev I.V."/>
            <person name="Hibbett D.S."/>
        </authorList>
    </citation>
    <scope>NUCLEOTIDE SEQUENCE [LARGE SCALE GENOMIC DNA]</scope>
    <source>
        <strain evidence="3 4">L-15889</strain>
    </source>
</reference>
<organism evidence="3 4">
    <name type="scientific">Daedalea quercina L-15889</name>
    <dbReference type="NCBI Taxonomy" id="1314783"/>
    <lineage>
        <taxon>Eukaryota</taxon>
        <taxon>Fungi</taxon>
        <taxon>Dikarya</taxon>
        <taxon>Basidiomycota</taxon>
        <taxon>Agaricomycotina</taxon>
        <taxon>Agaricomycetes</taxon>
        <taxon>Polyporales</taxon>
        <taxon>Fomitopsis</taxon>
    </lineage>
</organism>
<evidence type="ECO:0000313" key="4">
    <source>
        <dbReference type="Proteomes" id="UP000076727"/>
    </source>
</evidence>
<name>A0A165TSZ4_9APHY</name>
<dbReference type="SUPFAM" id="SSF48371">
    <property type="entry name" value="ARM repeat"/>
    <property type="match status" value="1"/>
</dbReference>
<dbReference type="InterPro" id="IPR016024">
    <property type="entry name" value="ARM-type_fold"/>
</dbReference>
<dbReference type="OrthoDB" id="3259617at2759"/>